<protein>
    <submittedName>
        <fullName evidence="1">Uncharacterized protein</fullName>
    </submittedName>
</protein>
<keyword evidence="2" id="KW-1185">Reference proteome</keyword>
<evidence type="ECO:0000313" key="2">
    <source>
        <dbReference type="Proteomes" id="UP000008138"/>
    </source>
</evidence>
<dbReference type="KEGG" id="tuz:TUZN_0549"/>
<dbReference type="AlphaFoldDB" id="F2L3Q9"/>
<dbReference type="Proteomes" id="UP000008138">
    <property type="component" value="Chromosome"/>
</dbReference>
<dbReference type="HOGENOM" id="CLU_975281_0_0_2"/>
<name>F2L3Q9_THEU7</name>
<dbReference type="STRING" id="999630.TUZN_0549"/>
<reference evidence="1 2" key="1">
    <citation type="journal article" date="2011" name="J. Bacteriol.">
        <title>Complete genome sequence of the thermoacidophilic crenarchaeon Thermoproteus uzoniensis 768-20.</title>
        <authorList>
            <person name="Mardanov A.V."/>
            <person name="Gumerov V.M."/>
            <person name="Beletsky A.V."/>
            <person name="Prokofeva M.I."/>
            <person name="Bonch-Osmolovskaya E.A."/>
            <person name="Ravin N.V."/>
            <person name="Skryabin K.G."/>
        </authorList>
    </citation>
    <scope>NUCLEOTIDE SEQUENCE [LARGE SCALE GENOMIC DNA]</scope>
    <source>
        <strain evidence="1 2">768-20</strain>
    </source>
</reference>
<gene>
    <name evidence="1" type="ordered locus">TUZN_0549</name>
</gene>
<reference key="2">
    <citation type="submission" date="2011-03" db="EMBL/GenBank/DDBJ databases">
        <title>Complete genome sequence of the thermoacidophilic crenarchaeon Thermoproteus uzoniensis 768-20.</title>
        <authorList>
            <person name="Mardanov A.V."/>
            <person name="Gumerov V.M."/>
            <person name="Beletsky A.V."/>
            <person name="Prokofeva M.I."/>
            <person name="Bonch-Osmolovskaya E.A."/>
            <person name="Ravin N.V."/>
            <person name="Skryabin K.G."/>
        </authorList>
    </citation>
    <scope>NUCLEOTIDE SEQUENCE</scope>
    <source>
        <strain>768-20</strain>
    </source>
</reference>
<sequence length="298" mass="32977">MVGTSRIKVLIRGLEPGSAYLAYLLAKSGDRVAIQTARPVDVYLYDLPPPNLFLKAGFLRDLLLVDFVDSADPRAFDVVVDSCDVEQDDVLRLYEGGRVFYVKQDPWLSATLSLSRGLPVPNVVDLPVDRTDRYEEVELRIREYAGAPYSLCRALDAASGKPYVPLRTLERVYMAADLFKELKGLGGRPPSLRLEYAVGRDVFFMGIGQEKAGKLSRVTAGGLTVWAYGEGAAVNYLLIKGDARSFKSALYIYNGLRLDRLFFLYDIAPERGAVNVAALGHLTRHGRSGDDIKYKNAS</sequence>
<dbReference type="EMBL" id="CP002590">
    <property type="protein sequence ID" value="AEA12043.1"/>
    <property type="molecule type" value="Genomic_DNA"/>
</dbReference>
<dbReference type="eggNOG" id="arCOG05542">
    <property type="taxonomic scope" value="Archaea"/>
</dbReference>
<dbReference type="OrthoDB" id="24911at2157"/>
<proteinExistence type="predicted"/>
<organism evidence="1 2">
    <name type="scientific">Thermoproteus uzoniensis (strain 768-20)</name>
    <dbReference type="NCBI Taxonomy" id="999630"/>
    <lineage>
        <taxon>Archaea</taxon>
        <taxon>Thermoproteota</taxon>
        <taxon>Thermoprotei</taxon>
        <taxon>Thermoproteales</taxon>
        <taxon>Thermoproteaceae</taxon>
        <taxon>Thermoproteus</taxon>
    </lineage>
</organism>
<dbReference type="RefSeq" id="WP_013679379.1">
    <property type="nucleotide sequence ID" value="NC_015315.1"/>
</dbReference>
<accession>F2L3Q9</accession>
<evidence type="ECO:0000313" key="1">
    <source>
        <dbReference type="EMBL" id="AEA12043.1"/>
    </source>
</evidence>
<dbReference type="GeneID" id="10360092"/>